<comment type="caution">
    <text evidence="2">The sequence shown here is derived from an EMBL/GenBank/DDBJ whole genome shotgun (WGS) entry which is preliminary data.</text>
</comment>
<protein>
    <submittedName>
        <fullName evidence="2">Uncharacterized protein</fullName>
    </submittedName>
</protein>
<gene>
    <name evidence="2" type="ORF">OS493_038570</name>
</gene>
<feature type="region of interest" description="Disordered" evidence="1">
    <location>
        <begin position="1"/>
        <end position="20"/>
    </location>
</feature>
<organism evidence="2 3">
    <name type="scientific">Desmophyllum pertusum</name>
    <dbReference type="NCBI Taxonomy" id="174260"/>
    <lineage>
        <taxon>Eukaryota</taxon>
        <taxon>Metazoa</taxon>
        <taxon>Cnidaria</taxon>
        <taxon>Anthozoa</taxon>
        <taxon>Hexacorallia</taxon>
        <taxon>Scleractinia</taxon>
        <taxon>Caryophylliina</taxon>
        <taxon>Caryophylliidae</taxon>
        <taxon>Desmophyllum</taxon>
    </lineage>
</organism>
<sequence length="75" mass="7850">MKILACPAVNGHPGIPGSPGFYQALTDRDGAKATKGDKGRRTGLQGQKGEVPRPSSYLGSSALWKKGDGTETTDY</sequence>
<proteinExistence type="predicted"/>
<dbReference type="Proteomes" id="UP001163046">
    <property type="component" value="Unassembled WGS sequence"/>
</dbReference>
<feature type="region of interest" description="Disordered" evidence="1">
    <location>
        <begin position="30"/>
        <end position="75"/>
    </location>
</feature>
<keyword evidence="3" id="KW-1185">Reference proteome</keyword>
<dbReference type="AlphaFoldDB" id="A0A9W9YHF8"/>
<evidence type="ECO:0000256" key="1">
    <source>
        <dbReference type="SAM" id="MobiDB-lite"/>
    </source>
</evidence>
<name>A0A9W9YHF8_9CNID</name>
<dbReference type="EMBL" id="MU827406">
    <property type="protein sequence ID" value="KAJ7349563.1"/>
    <property type="molecule type" value="Genomic_DNA"/>
</dbReference>
<reference evidence="2" key="1">
    <citation type="submission" date="2023-01" db="EMBL/GenBank/DDBJ databases">
        <title>Genome assembly of the deep-sea coral Lophelia pertusa.</title>
        <authorList>
            <person name="Herrera S."/>
            <person name="Cordes E."/>
        </authorList>
    </citation>
    <scope>NUCLEOTIDE SEQUENCE</scope>
    <source>
        <strain evidence="2">USNM1676648</strain>
        <tissue evidence="2">Polyp</tissue>
    </source>
</reference>
<evidence type="ECO:0000313" key="2">
    <source>
        <dbReference type="EMBL" id="KAJ7349563.1"/>
    </source>
</evidence>
<feature type="compositionally biased region" description="Basic and acidic residues" evidence="1">
    <location>
        <begin position="30"/>
        <end position="40"/>
    </location>
</feature>
<accession>A0A9W9YHF8</accession>
<evidence type="ECO:0000313" key="3">
    <source>
        <dbReference type="Proteomes" id="UP001163046"/>
    </source>
</evidence>